<name>A0A8J5MR86_HOMAM</name>
<dbReference type="AlphaFoldDB" id="A0A8J5MR86"/>
<dbReference type="EMBL" id="JAHLQT010030594">
    <property type="protein sequence ID" value="KAG7160970.1"/>
    <property type="molecule type" value="Genomic_DNA"/>
</dbReference>
<sequence>MVHIHPRTTSRRVWLSLTSGGAGRLTAITSH</sequence>
<protein>
    <submittedName>
        <fullName evidence="1">Uncharacterized protein</fullName>
    </submittedName>
</protein>
<proteinExistence type="predicted"/>
<dbReference type="Proteomes" id="UP000747542">
    <property type="component" value="Unassembled WGS sequence"/>
</dbReference>
<accession>A0A8J5MR86</accession>
<evidence type="ECO:0000313" key="1">
    <source>
        <dbReference type="EMBL" id="KAG7160970.1"/>
    </source>
</evidence>
<comment type="caution">
    <text evidence="1">The sequence shown here is derived from an EMBL/GenBank/DDBJ whole genome shotgun (WGS) entry which is preliminary data.</text>
</comment>
<reference evidence="1" key="1">
    <citation type="journal article" date="2021" name="Sci. Adv.">
        <title>The American lobster genome reveals insights on longevity, neural, and immune adaptations.</title>
        <authorList>
            <person name="Polinski J.M."/>
            <person name="Zimin A.V."/>
            <person name="Clark K.F."/>
            <person name="Kohn A.B."/>
            <person name="Sadowski N."/>
            <person name="Timp W."/>
            <person name="Ptitsyn A."/>
            <person name="Khanna P."/>
            <person name="Romanova D.Y."/>
            <person name="Williams P."/>
            <person name="Greenwood S.J."/>
            <person name="Moroz L.L."/>
            <person name="Walt D.R."/>
            <person name="Bodnar A.G."/>
        </authorList>
    </citation>
    <scope>NUCLEOTIDE SEQUENCE</scope>
    <source>
        <strain evidence="1">GMGI-L3</strain>
    </source>
</reference>
<evidence type="ECO:0000313" key="2">
    <source>
        <dbReference type="Proteomes" id="UP000747542"/>
    </source>
</evidence>
<keyword evidence="2" id="KW-1185">Reference proteome</keyword>
<gene>
    <name evidence="1" type="ORF">Hamer_G007756</name>
</gene>
<organism evidence="1 2">
    <name type="scientific">Homarus americanus</name>
    <name type="common">American lobster</name>
    <dbReference type="NCBI Taxonomy" id="6706"/>
    <lineage>
        <taxon>Eukaryota</taxon>
        <taxon>Metazoa</taxon>
        <taxon>Ecdysozoa</taxon>
        <taxon>Arthropoda</taxon>
        <taxon>Crustacea</taxon>
        <taxon>Multicrustacea</taxon>
        <taxon>Malacostraca</taxon>
        <taxon>Eumalacostraca</taxon>
        <taxon>Eucarida</taxon>
        <taxon>Decapoda</taxon>
        <taxon>Pleocyemata</taxon>
        <taxon>Astacidea</taxon>
        <taxon>Nephropoidea</taxon>
        <taxon>Nephropidae</taxon>
        <taxon>Homarus</taxon>
    </lineage>
</organism>